<organism evidence="8 9">
    <name type="scientific">Ceriporiopsis subvermispora (strain B)</name>
    <name type="common">White-rot fungus</name>
    <name type="synonym">Gelatoporia subvermispora</name>
    <dbReference type="NCBI Taxonomy" id="914234"/>
    <lineage>
        <taxon>Eukaryota</taxon>
        <taxon>Fungi</taxon>
        <taxon>Dikarya</taxon>
        <taxon>Basidiomycota</taxon>
        <taxon>Agaricomycotina</taxon>
        <taxon>Agaricomycetes</taxon>
        <taxon>Polyporales</taxon>
        <taxon>Gelatoporiaceae</taxon>
        <taxon>Gelatoporia</taxon>
    </lineage>
</organism>
<dbReference type="AlphaFoldDB" id="M2RGW4"/>
<dbReference type="InterPro" id="IPR000198">
    <property type="entry name" value="RhoGAP_dom"/>
</dbReference>
<feature type="region of interest" description="Disordered" evidence="5">
    <location>
        <begin position="1"/>
        <end position="55"/>
    </location>
</feature>
<dbReference type="PROSITE" id="PS50081">
    <property type="entry name" value="ZF_DAG_PE_2"/>
    <property type="match status" value="1"/>
</dbReference>
<dbReference type="GO" id="GO:0046872">
    <property type="term" value="F:metal ion binding"/>
    <property type="evidence" value="ECO:0007669"/>
    <property type="project" value="UniProtKB-KW"/>
</dbReference>
<feature type="coiled-coil region" evidence="4">
    <location>
        <begin position="172"/>
        <end position="206"/>
    </location>
</feature>
<dbReference type="SMART" id="SM00324">
    <property type="entry name" value="RhoGAP"/>
    <property type="match status" value="1"/>
</dbReference>
<evidence type="ECO:0000256" key="5">
    <source>
        <dbReference type="SAM" id="MobiDB-lite"/>
    </source>
</evidence>
<dbReference type="FunFam" id="1.10.555.10:FF:000043">
    <property type="entry name" value="Rho GTPase activator Rga"/>
    <property type="match status" value="1"/>
</dbReference>
<keyword evidence="9" id="KW-1185">Reference proteome</keyword>
<feature type="region of interest" description="Disordered" evidence="5">
    <location>
        <begin position="348"/>
        <end position="385"/>
    </location>
</feature>
<dbReference type="CDD" id="cd00159">
    <property type="entry name" value="RhoGAP"/>
    <property type="match status" value="1"/>
</dbReference>
<keyword evidence="4" id="KW-0175">Coiled coil</keyword>
<sequence>MQRSRPSLEQQLQQRERVDSNASFPRRPSVDSRSGARITVTAPDNTTSRPSPPEATDAIKQRLQENVSSAVDHGNPQIRLDVDFAQSVLTLLSQQKEEYNALRRQLDSFKRTSQRYMEGFTVAQTEYDREAKARRDAEAEVTRLRVLLSGQAVRLAAISGESKRQEIRKEFSEKMSESLSNLEKDVSKLKAERDMTLAEVEQLSETRSCISSLETDEGATSLTRALSMRFDNIKSQYQNELLPLTEQRETLMREVVELKASRDALLEEATRLSARNEELAQLGTQYVRRIDTAPVDSVYGGPLQEKMDNIMDQNKASLTFSTTSTTVASSDESVATPYIKIGRAEAMEPPPQARRGGLIKWPGSKAPKENIPVNGADTNKQKGRPEHAFQQISVLRVARCDHCGDKMWGSQFRCTNCNVAVHTRCIHQVHQACTPQAAHAPREQPAQPAMAPLPPSLFGRDLVEQVRADSRDEPRQIPVIVEKCIDAVDTLALEFEGIYRKTGGSGLSRTITQLFERGDYKSFDLKDTDRFNDICSVTSVLKTYFRSLPNPLLTFDLHDKFVATSSIKDDEMKMKTYTEIVNELPSEHYHTARAMMLHLHRQKSDTNLMSAQNLGVVFGPTLMRSRDPGAEFSDMAGKALAVKWLVENAPTVFSREEQQEEPSTQS</sequence>
<feature type="compositionally biased region" description="Polar residues" evidence="5">
    <location>
        <begin position="1"/>
        <end position="13"/>
    </location>
</feature>
<dbReference type="SMART" id="SM00109">
    <property type="entry name" value="C1"/>
    <property type="match status" value="1"/>
</dbReference>
<feature type="coiled-coil region" evidence="4">
    <location>
        <begin position="85"/>
        <end position="112"/>
    </location>
</feature>
<protein>
    <recommendedName>
        <fullName evidence="10">RhoGAP-domain-containing protein</fullName>
    </recommendedName>
</protein>
<feature type="domain" description="Rho-GAP" evidence="7">
    <location>
        <begin position="460"/>
        <end position="653"/>
    </location>
</feature>
<dbReference type="STRING" id="914234.M2RGW4"/>
<evidence type="ECO:0000313" key="9">
    <source>
        <dbReference type="Proteomes" id="UP000016930"/>
    </source>
</evidence>
<keyword evidence="1" id="KW-0343">GTPase activation</keyword>
<dbReference type="InterPro" id="IPR008936">
    <property type="entry name" value="Rho_GTPase_activation_prot"/>
</dbReference>
<dbReference type="GO" id="GO:0005096">
    <property type="term" value="F:GTPase activator activity"/>
    <property type="evidence" value="ECO:0007669"/>
    <property type="project" value="UniProtKB-KW"/>
</dbReference>
<evidence type="ECO:0000256" key="3">
    <source>
        <dbReference type="ARBA" id="ARBA00022833"/>
    </source>
</evidence>
<proteinExistence type="predicted"/>
<reference evidence="8 9" key="1">
    <citation type="journal article" date="2012" name="Proc. Natl. Acad. Sci. U.S.A.">
        <title>Comparative genomics of Ceriporiopsis subvermispora and Phanerochaete chrysosporium provide insight into selective ligninolysis.</title>
        <authorList>
            <person name="Fernandez-Fueyo E."/>
            <person name="Ruiz-Duenas F.J."/>
            <person name="Ferreira P."/>
            <person name="Floudas D."/>
            <person name="Hibbett D.S."/>
            <person name="Canessa P."/>
            <person name="Larrondo L.F."/>
            <person name="James T.Y."/>
            <person name="Seelenfreund D."/>
            <person name="Lobos S."/>
            <person name="Polanco R."/>
            <person name="Tello M."/>
            <person name="Honda Y."/>
            <person name="Watanabe T."/>
            <person name="Watanabe T."/>
            <person name="Ryu J.S."/>
            <person name="Kubicek C.P."/>
            <person name="Schmoll M."/>
            <person name="Gaskell J."/>
            <person name="Hammel K.E."/>
            <person name="St John F.J."/>
            <person name="Vanden Wymelenberg A."/>
            <person name="Sabat G."/>
            <person name="Splinter BonDurant S."/>
            <person name="Syed K."/>
            <person name="Yadav J.S."/>
            <person name="Doddapaneni H."/>
            <person name="Subramanian V."/>
            <person name="Lavin J.L."/>
            <person name="Oguiza J.A."/>
            <person name="Perez G."/>
            <person name="Pisabarro A.G."/>
            <person name="Ramirez L."/>
            <person name="Santoyo F."/>
            <person name="Master E."/>
            <person name="Coutinho P.M."/>
            <person name="Henrissat B."/>
            <person name="Lombard V."/>
            <person name="Magnuson J.K."/>
            <person name="Kuees U."/>
            <person name="Hori C."/>
            <person name="Igarashi K."/>
            <person name="Samejima M."/>
            <person name="Held B.W."/>
            <person name="Barry K.W."/>
            <person name="LaButti K.M."/>
            <person name="Lapidus A."/>
            <person name="Lindquist E.A."/>
            <person name="Lucas S.M."/>
            <person name="Riley R."/>
            <person name="Salamov A.A."/>
            <person name="Hoffmeister D."/>
            <person name="Schwenk D."/>
            <person name="Hadar Y."/>
            <person name="Yarden O."/>
            <person name="de Vries R.P."/>
            <person name="Wiebenga A."/>
            <person name="Stenlid J."/>
            <person name="Eastwood D."/>
            <person name="Grigoriev I.V."/>
            <person name="Berka R.M."/>
            <person name="Blanchette R.A."/>
            <person name="Kersten P."/>
            <person name="Martinez A.T."/>
            <person name="Vicuna R."/>
            <person name="Cullen D."/>
        </authorList>
    </citation>
    <scope>NUCLEOTIDE SEQUENCE [LARGE SCALE GENOMIC DNA]</scope>
    <source>
        <strain evidence="8 9">B</strain>
    </source>
</reference>
<dbReference type="Gene3D" id="1.10.555.10">
    <property type="entry name" value="Rho GTPase activation protein"/>
    <property type="match status" value="1"/>
</dbReference>
<evidence type="ECO:0000256" key="2">
    <source>
        <dbReference type="ARBA" id="ARBA00022723"/>
    </source>
</evidence>
<dbReference type="Pfam" id="PF00620">
    <property type="entry name" value="RhoGAP"/>
    <property type="match status" value="1"/>
</dbReference>
<dbReference type="PANTHER" id="PTHR46075:SF2">
    <property type="entry name" value="RHO GTPASE ACTIVATING PROTEIN AT 5A, ISOFORM A"/>
    <property type="match status" value="1"/>
</dbReference>
<dbReference type="InterPro" id="IPR046349">
    <property type="entry name" value="C1-like_sf"/>
</dbReference>
<dbReference type="PROSITE" id="PS00479">
    <property type="entry name" value="ZF_DAG_PE_1"/>
    <property type="match status" value="1"/>
</dbReference>
<evidence type="ECO:0008006" key="10">
    <source>
        <dbReference type="Google" id="ProtNLM"/>
    </source>
</evidence>
<feature type="coiled-coil region" evidence="4">
    <location>
        <begin position="248"/>
        <end position="282"/>
    </location>
</feature>
<accession>M2RGW4</accession>
<dbReference type="PANTHER" id="PTHR46075">
    <property type="entry name" value="CHIMERIN FAMILY MEMBER"/>
    <property type="match status" value="1"/>
</dbReference>
<dbReference type="InterPro" id="IPR051854">
    <property type="entry name" value="Rho-type_GAP"/>
</dbReference>
<evidence type="ECO:0000256" key="1">
    <source>
        <dbReference type="ARBA" id="ARBA00022468"/>
    </source>
</evidence>
<keyword evidence="2" id="KW-0479">Metal-binding</keyword>
<evidence type="ECO:0000256" key="4">
    <source>
        <dbReference type="SAM" id="Coils"/>
    </source>
</evidence>
<gene>
    <name evidence="8" type="ORF">CERSUDRAFT_50830</name>
</gene>
<keyword evidence="3" id="KW-0862">Zinc</keyword>
<dbReference type="Gene3D" id="3.30.60.20">
    <property type="match status" value="1"/>
</dbReference>
<evidence type="ECO:0000313" key="8">
    <source>
        <dbReference type="EMBL" id="EMD37722.1"/>
    </source>
</evidence>
<name>M2RGW4_CERS8</name>
<dbReference type="Proteomes" id="UP000016930">
    <property type="component" value="Unassembled WGS sequence"/>
</dbReference>
<feature type="domain" description="Phorbol-ester/DAG-type" evidence="6">
    <location>
        <begin position="386"/>
        <end position="433"/>
    </location>
</feature>
<dbReference type="HOGENOM" id="CLU_017132_0_0_1"/>
<dbReference type="EMBL" id="KB445796">
    <property type="protein sequence ID" value="EMD37722.1"/>
    <property type="molecule type" value="Genomic_DNA"/>
</dbReference>
<dbReference type="InterPro" id="IPR002219">
    <property type="entry name" value="PKC_DAG/PE"/>
</dbReference>
<dbReference type="CDD" id="cd00029">
    <property type="entry name" value="C1"/>
    <property type="match status" value="1"/>
</dbReference>
<dbReference type="SUPFAM" id="SSF57889">
    <property type="entry name" value="Cysteine-rich domain"/>
    <property type="match status" value="1"/>
</dbReference>
<dbReference type="OrthoDB" id="79452at2759"/>
<evidence type="ECO:0000259" key="7">
    <source>
        <dbReference type="PROSITE" id="PS50238"/>
    </source>
</evidence>
<evidence type="ECO:0000259" key="6">
    <source>
        <dbReference type="PROSITE" id="PS50081"/>
    </source>
</evidence>
<dbReference type="PROSITE" id="PS50238">
    <property type="entry name" value="RHOGAP"/>
    <property type="match status" value="1"/>
</dbReference>
<dbReference type="Pfam" id="PF00130">
    <property type="entry name" value="C1_1"/>
    <property type="match status" value="1"/>
</dbReference>
<dbReference type="SUPFAM" id="SSF48350">
    <property type="entry name" value="GTPase activation domain, GAP"/>
    <property type="match status" value="1"/>
</dbReference>
<dbReference type="GO" id="GO:0007165">
    <property type="term" value="P:signal transduction"/>
    <property type="evidence" value="ECO:0007669"/>
    <property type="project" value="InterPro"/>
</dbReference>